<accession>A0A819GG79</accession>
<evidence type="ECO:0000313" key="3">
    <source>
        <dbReference type="Proteomes" id="UP000663874"/>
    </source>
</evidence>
<proteinExistence type="predicted"/>
<evidence type="ECO:0000313" key="1">
    <source>
        <dbReference type="EMBL" id="CAF1414083.1"/>
    </source>
</evidence>
<protein>
    <submittedName>
        <fullName evidence="2">Uncharacterized protein</fullName>
    </submittedName>
</protein>
<comment type="caution">
    <text evidence="2">The sequence shown here is derived from an EMBL/GenBank/DDBJ whole genome shotgun (WGS) entry which is preliminary data.</text>
</comment>
<reference evidence="2" key="1">
    <citation type="submission" date="2021-02" db="EMBL/GenBank/DDBJ databases">
        <authorList>
            <person name="Nowell W R."/>
        </authorList>
    </citation>
    <scope>NUCLEOTIDE SEQUENCE</scope>
</reference>
<sequence length="353" mass="41088">MNFKSTTLPNMNTNDSSLISTMVIRKFNILTSVQHARTQFLKSIRNKQSNKPPVPSRYVQPTRINNNNKTELKLLTNKKDTIQLTIDNKKEDIILPLINNTIETKQQSDLEELNNKKKLLDRSESLNDTITSNQSTIKDTTITPGLIINRNNRGKMNKIEVQTKENAGKPIENQETLNLLVKIKDSANAVSIGPMPLSLQACRFELPSDLKILETITPLKYLTNYCSLSSRRQYQFKRLFNKYRNRYHLFELSDLYLSILSIHKENFTRQHYNYLCQLIDLINNQEYEFKFDTYAGILALCERILYYSSKLYNDQTDLYSTKHAIEKCDFYSLDRKLAGLNISDAMKRLLYAL</sequence>
<dbReference type="Proteomes" id="UP000663889">
    <property type="component" value="Unassembled WGS sequence"/>
</dbReference>
<organism evidence="2 3">
    <name type="scientific">Rotaria sordida</name>
    <dbReference type="NCBI Taxonomy" id="392033"/>
    <lineage>
        <taxon>Eukaryota</taxon>
        <taxon>Metazoa</taxon>
        <taxon>Spiralia</taxon>
        <taxon>Gnathifera</taxon>
        <taxon>Rotifera</taxon>
        <taxon>Eurotatoria</taxon>
        <taxon>Bdelloidea</taxon>
        <taxon>Philodinida</taxon>
        <taxon>Philodinidae</taxon>
        <taxon>Rotaria</taxon>
    </lineage>
</organism>
<dbReference type="EMBL" id="CAJOBE010003449">
    <property type="protein sequence ID" value="CAF3881214.1"/>
    <property type="molecule type" value="Genomic_DNA"/>
</dbReference>
<dbReference type="PANTHER" id="PTHR36696:SF1">
    <property type="entry name" value="EF-HAND DOMAIN-CONTAINING PROTEIN"/>
    <property type="match status" value="1"/>
</dbReference>
<evidence type="ECO:0000313" key="2">
    <source>
        <dbReference type="EMBL" id="CAF3881214.1"/>
    </source>
</evidence>
<dbReference type="EMBL" id="CAJNOU010003861">
    <property type="protein sequence ID" value="CAF1414083.1"/>
    <property type="molecule type" value="Genomic_DNA"/>
</dbReference>
<gene>
    <name evidence="2" type="ORF">FNK824_LOCUS19550</name>
    <name evidence="1" type="ORF">SEV965_LOCUS31993</name>
</gene>
<name>A0A819GG79_9BILA</name>
<dbReference type="Proteomes" id="UP000663874">
    <property type="component" value="Unassembled WGS sequence"/>
</dbReference>
<dbReference type="PANTHER" id="PTHR36696">
    <property type="entry name" value="AGAP012002-PA"/>
    <property type="match status" value="1"/>
</dbReference>
<dbReference type="AlphaFoldDB" id="A0A819GG79"/>